<name>A0AC61MVY0_9FIRM</name>
<dbReference type="Proteomes" id="UP000595814">
    <property type="component" value="Chromosome"/>
</dbReference>
<evidence type="ECO:0000313" key="1">
    <source>
        <dbReference type="EMBL" id="QQK08146.1"/>
    </source>
</evidence>
<keyword evidence="2" id="KW-1185">Reference proteome</keyword>
<protein>
    <submittedName>
        <fullName evidence="1">Beta-ketoacyl-ACP synthase 3</fullName>
        <ecNumber evidence="1">2.3.1.180</ecNumber>
    </submittedName>
</protein>
<reference evidence="1 2" key="1">
    <citation type="journal article" date="2022" name="Int. J. Syst. Evol. Microbiol.">
        <title>Miniphocaeibacter halophilus sp. nov., an ammonium-tolerant acetate-producing bacterium isolated from a biogas system.</title>
        <authorList>
            <person name="Schnurer A."/>
            <person name="Singh A."/>
            <person name="Bi S."/>
            <person name="Qiao W."/>
            <person name="Westerholm M."/>
        </authorList>
    </citation>
    <scope>NUCLEOTIDE SEQUENCE [LARGE SCALE GENOMIC DNA]</scope>
    <source>
        <strain evidence="1 2">AMB_01</strain>
    </source>
</reference>
<dbReference type="EMBL" id="CP066744">
    <property type="protein sequence ID" value="QQK08146.1"/>
    <property type="molecule type" value="Genomic_DNA"/>
</dbReference>
<organism evidence="1 2">
    <name type="scientific">Miniphocaeibacter halophilus</name>
    <dbReference type="NCBI Taxonomy" id="2931922"/>
    <lineage>
        <taxon>Bacteria</taxon>
        <taxon>Bacillati</taxon>
        <taxon>Bacillota</taxon>
        <taxon>Tissierellia</taxon>
        <taxon>Tissierellales</taxon>
        <taxon>Peptoniphilaceae</taxon>
        <taxon>Miniphocaeibacter</taxon>
    </lineage>
</organism>
<proteinExistence type="predicted"/>
<accession>A0AC61MVY0</accession>
<evidence type="ECO:0000313" key="2">
    <source>
        <dbReference type="Proteomes" id="UP000595814"/>
    </source>
</evidence>
<dbReference type="EC" id="2.3.1.180" evidence="1"/>
<sequence>MGLKILETSSYLPEEIITNDDFAKYLETSDEWISSRTGIRERRISRVEDTSQLAYSAVKNLNIKDKEKIDMVLVATFTADKSMPNISSGVQGLLGLKENIFAVDFNMACSGFVAGLNLIEKFLDEGRQAILIGAEVISKYLDKYDRNTVVLFGDGAGAVLIEKNSSKQCFESGVRSNDECLTLNYKGLEEVREFIGMKGKEVFRFAVEIVPLTITNLLKENNLDINSIDHVICHQANYRILNSVSKKTKIPIEKFFMNLDKYGNTSASSIPIALDEMNKKGILKRGEKIILVGFGAGLSWTGTLMEW</sequence>
<keyword evidence="1" id="KW-0808">Transferase</keyword>
<gene>
    <name evidence="1" type="ORF">JFY71_01020</name>
</gene>
<keyword evidence="1" id="KW-0012">Acyltransferase</keyword>